<dbReference type="SMART" id="SM00042">
    <property type="entry name" value="CUB"/>
    <property type="match status" value="1"/>
</dbReference>
<dbReference type="Proteomes" id="UP001233999">
    <property type="component" value="Unassembled WGS sequence"/>
</dbReference>
<evidence type="ECO:0000256" key="1">
    <source>
        <dbReference type="ARBA" id="ARBA00023157"/>
    </source>
</evidence>
<dbReference type="Pfam" id="PF00090">
    <property type="entry name" value="TSP_1"/>
    <property type="match status" value="1"/>
</dbReference>
<dbReference type="PROSITE" id="PS01180">
    <property type="entry name" value="CUB"/>
    <property type="match status" value="1"/>
</dbReference>
<feature type="domain" description="CUB" evidence="3">
    <location>
        <begin position="421"/>
        <end position="531"/>
    </location>
</feature>
<dbReference type="Gene3D" id="2.20.100.10">
    <property type="entry name" value="Thrombospondin type-1 (TSP1) repeat"/>
    <property type="match status" value="1"/>
</dbReference>
<dbReference type="Pfam" id="PF00431">
    <property type="entry name" value="CUB"/>
    <property type="match status" value="1"/>
</dbReference>
<dbReference type="PRINTS" id="PR01705">
    <property type="entry name" value="TSP1REPEAT"/>
</dbReference>
<dbReference type="InterPro" id="IPR000859">
    <property type="entry name" value="CUB_dom"/>
</dbReference>
<reference evidence="4" key="2">
    <citation type="submission" date="2023-05" db="EMBL/GenBank/DDBJ databases">
        <authorList>
            <person name="Fouks B."/>
        </authorList>
    </citation>
    <scope>NUCLEOTIDE SEQUENCE</scope>
    <source>
        <strain evidence="4">Stay&amp;Tobe</strain>
        <tissue evidence="4">Testes</tissue>
    </source>
</reference>
<dbReference type="SMART" id="SM00209">
    <property type="entry name" value="TSP1"/>
    <property type="match status" value="1"/>
</dbReference>
<dbReference type="InterPro" id="IPR038877">
    <property type="entry name" value="THSD1"/>
</dbReference>
<evidence type="ECO:0000313" key="5">
    <source>
        <dbReference type="Proteomes" id="UP001233999"/>
    </source>
</evidence>
<dbReference type="Gene3D" id="2.60.120.290">
    <property type="entry name" value="Spermadhesin, CUB domain"/>
    <property type="match status" value="1"/>
</dbReference>
<reference evidence="4" key="1">
    <citation type="journal article" date="2023" name="IScience">
        <title>Live-bearing cockroach genome reveals convergent evolutionary mechanisms linked to viviparity in insects and beyond.</title>
        <authorList>
            <person name="Fouks B."/>
            <person name="Harrison M.C."/>
            <person name="Mikhailova A.A."/>
            <person name="Marchal E."/>
            <person name="English S."/>
            <person name="Carruthers M."/>
            <person name="Jennings E.C."/>
            <person name="Chiamaka E.L."/>
            <person name="Frigard R.A."/>
            <person name="Pippel M."/>
            <person name="Attardo G.M."/>
            <person name="Benoit J.B."/>
            <person name="Bornberg-Bauer E."/>
            <person name="Tobe S.S."/>
        </authorList>
    </citation>
    <scope>NUCLEOTIDE SEQUENCE</scope>
    <source>
        <strain evidence="4">Stay&amp;Tobe</strain>
    </source>
</reference>
<dbReference type="SUPFAM" id="SSF82895">
    <property type="entry name" value="TSP-1 type 1 repeat"/>
    <property type="match status" value="1"/>
</dbReference>
<dbReference type="SUPFAM" id="SSF49854">
    <property type="entry name" value="Spermadhesin, CUB domain"/>
    <property type="match status" value="1"/>
</dbReference>
<sequence length="531" mass="58199">MCYQLLVPHNYTALSGDLEVQLVGSRPGKLAGRLQLLRASSNQSYAAIAAVPIRNDSKNIKFPCGVIALGGHYQLKFVSPDPNIQNEAEGVEIEELDVRWPLARLSLESESDKTYPEVAVRATLEFPAKKCEVAAGSVNPELWLELVYCGHSLIECIHRNTTHAQVLYRRQVIGYPRRHELTLRCDLFGLAGHYVLTLRTSLPNTVPILQGDPPHLKLAVSDKFVFNVHARSILPCDSLSGGVAVLFQYPACEPRVDRVRLFAKLRADVASLAPPTSLHYVAEQRVPPGAHSLRFSCDLFSERYVEYCFVYVNQAITGAVTDVRMDCVATLPVQDSDTGGWGSWSAWTQCTSSCGGGTRNRFRICDSPPPRYGAKFCEGPSLESESCGLGTESWGCLLSPSASLPVDNPDVIAEVGPGCRCGCVVHLGVAKPRRLLATSTVSCPGRTFWLIQADEGYVIRLNVQHVRLPCGRQWLMIRDGDSLGANLVAQFSGRLNPHPIISSSNFMLLEFFSDDVSSTCHGSFLAHAQQT</sequence>
<evidence type="ECO:0000259" key="3">
    <source>
        <dbReference type="PROSITE" id="PS01180"/>
    </source>
</evidence>
<dbReference type="InterPro" id="IPR035914">
    <property type="entry name" value="Sperma_CUB_dom_sf"/>
</dbReference>
<keyword evidence="5" id="KW-1185">Reference proteome</keyword>
<keyword evidence="1" id="KW-1015">Disulfide bond</keyword>
<comment type="caution">
    <text evidence="4">The sequence shown here is derived from an EMBL/GenBank/DDBJ whole genome shotgun (WGS) entry which is preliminary data.</text>
</comment>
<dbReference type="PANTHER" id="PTHR16311">
    <property type="entry name" value="THROMBOSPONDIN TYPE I DOMAIN-CONTAINING 1"/>
    <property type="match status" value="1"/>
</dbReference>
<dbReference type="PROSITE" id="PS50092">
    <property type="entry name" value="TSP1"/>
    <property type="match status" value="1"/>
</dbReference>
<gene>
    <name evidence="4" type="ORF">L9F63_002262</name>
</gene>
<organism evidence="4 5">
    <name type="scientific">Diploptera punctata</name>
    <name type="common">Pacific beetle cockroach</name>
    <dbReference type="NCBI Taxonomy" id="6984"/>
    <lineage>
        <taxon>Eukaryota</taxon>
        <taxon>Metazoa</taxon>
        <taxon>Ecdysozoa</taxon>
        <taxon>Arthropoda</taxon>
        <taxon>Hexapoda</taxon>
        <taxon>Insecta</taxon>
        <taxon>Pterygota</taxon>
        <taxon>Neoptera</taxon>
        <taxon>Polyneoptera</taxon>
        <taxon>Dictyoptera</taxon>
        <taxon>Blattodea</taxon>
        <taxon>Blaberoidea</taxon>
        <taxon>Blaberidae</taxon>
        <taxon>Diplopterinae</taxon>
        <taxon>Diploptera</taxon>
    </lineage>
</organism>
<dbReference type="InterPro" id="IPR036383">
    <property type="entry name" value="TSP1_rpt_sf"/>
</dbReference>
<dbReference type="PANTHER" id="PTHR16311:SF3">
    <property type="entry name" value="THROMBOSPONDIN TYPE-1 DOMAIN-CONTAINING PROTEIN 1"/>
    <property type="match status" value="1"/>
</dbReference>
<dbReference type="EMBL" id="JASPKZ010003882">
    <property type="protein sequence ID" value="KAJ9591191.1"/>
    <property type="molecule type" value="Genomic_DNA"/>
</dbReference>
<name>A0AAD8EIA4_DIPPU</name>
<comment type="caution">
    <text evidence="2">Lacks conserved residue(s) required for the propagation of feature annotation.</text>
</comment>
<accession>A0AAD8EIA4</accession>
<dbReference type="InterPro" id="IPR000884">
    <property type="entry name" value="TSP1_rpt"/>
</dbReference>
<dbReference type="FunFam" id="2.20.100.10:FF:000001">
    <property type="entry name" value="semaphorin-5A isoform X1"/>
    <property type="match status" value="1"/>
</dbReference>
<evidence type="ECO:0000313" key="4">
    <source>
        <dbReference type="EMBL" id="KAJ9591191.1"/>
    </source>
</evidence>
<proteinExistence type="predicted"/>
<dbReference type="CDD" id="cd00041">
    <property type="entry name" value="CUB"/>
    <property type="match status" value="1"/>
</dbReference>
<dbReference type="AlphaFoldDB" id="A0AAD8EIA4"/>
<protein>
    <recommendedName>
        <fullName evidence="3">CUB domain-containing protein</fullName>
    </recommendedName>
</protein>
<evidence type="ECO:0000256" key="2">
    <source>
        <dbReference type="PROSITE-ProRule" id="PRU00059"/>
    </source>
</evidence>
<dbReference type="GO" id="GO:0071944">
    <property type="term" value="C:cell periphery"/>
    <property type="evidence" value="ECO:0007669"/>
    <property type="project" value="TreeGrafter"/>
</dbReference>
<feature type="non-terminal residue" evidence="4">
    <location>
        <position position="1"/>
    </location>
</feature>